<proteinExistence type="predicted"/>
<comment type="caution">
    <text evidence="2">The sequence shown here is derived from an EMBL/GenBank/DDBJ whole genome shotgun (WGS) entry which is preliminary data.</text>
</comment>
<name>A0A5B0PJG8_PUCGR</name>
<accession>A0A5B0PJG8</accession>
<gene>
    <name evidence="2" type="ORF">PGTUg99_029220</name>
</gene>
<evidence type="ECO:0000313" key="3">
    <source>
        <dbReference type="Proteomes" id="UP000325313"/>
    </source>
</evidence>
<feature type="region of interest" description="Disordered" evidence="1">
    <location>
        <begin position="1"/>
        <end position="28"/>
    </location>
</feature>
<dbReference type="Proteomes" id="UP000325313">
    <property type="component" value="Unassembled WGS sequence"/>
</dbReference>
<organism evidence="2 3">
    <name type="scientific">Puccinia graminis f. sp. tritici</name>
    <dbReference type="NCBI Taxonomy" id="56615"/>
    <lineage>
        <taxon>Eukaryota</taxon>
        <taxon>Fungi</taxon>
        <taxon>Dikarya</taxon>
        <taxon>Basidiomycota</taxon>
        <taxon>Pucciniomycotina</taxon>
        <taxon>Pucciniomycetes</taxon>
        <taxon>Pucciniales</taxon>
        <taxon>Pucciniaceae</taxon>
        <taxon>Puccinia</taxon>
    </lineage>
</organism>
<feature type="compositionally biased region" description="Polar residues" evidence="1">
    <location>
        <begin position="1"/>
        <end position="11"/>
    </location>
</feature>
<reference evidence="2 3" key="1">
    <citation type="submission" date="2019-05" db="EMBL/GenBank/DDBJ databases">
        <title>Emergence of the Ug99 lineage of the wheat stem rust pathogen through somatic hybridization.</title>
        <authorList>
            <person name="Li F."/>
            <person name="Upadhyaya N.M."/>
            <person name="Sperschneider J."/>
            <person name="Matny O."/>
            <person name="Nguyen-Phuc H."/>
            <person name="Mago R."/>
            <person name="Raley C."/>
            <person name="Miller M.E."/>
            <person name="Silverstein K.A.T."/>
            <person name="Henningsen E."/>
            <person name="Hirsch C.D."/>
            <person name="Visser B."/>
            <person name="Pretorius Z.A."/>
            <person name="Steffenson B.J."/>
            <person name="Schwessinger B."/>
            <person name="Dodds P.N."/>
            <person name="Figueroa M."/>
        </authorList>
    </citation>
    <scope>NUCLEOTIDE SEQUENCE [LARGE SCALE GENOMIC DNA]</scope>
    <source>
        <strain evidence="2 3">Ug99</strain>
    </source>
</reference>
<evidence type="ECO:0000256" key="1">
    <source>
        <dbReference type="SAM" id="MobiDB-lite"/>
    </source>
</evidence>
<protein>
    <submittedName>
        <fullName evidence="2">Uncharacterized protein</fullName>
    </submittedName>
</protein>
<sequence>MDLDKSSSPGTLQAIMLGHGGPNSRRTDCPTSLAPGRTGFVIQAVRTPEAPTECCRGTCSRLGQTHRQTFNYSSRSSTIAVSS</sequence>
<dbReference type="EMBL" id="VDEP01000340">
    <property type="protein sequence ID" value="KAA1100618.1"/>
    <property type="molecule type" value="Genomic_DNA"/>
</dbReference>
<dbReference type="AlphaFoldDB" id="A0A5B0PJG8"/>
<evidence type="ECO:0000313" key="2">
    <source>
        <dbReference type="EMBL" id="KAA1100618.1"/>
    </source>
</evidence>